<dbReference type="GO" id="GO:0005737">
    <property type="term" value="C:cytoplasm"/>
    <property type="evidence" value="ECO:0007669"/>
    <property type="project" value="TreeGrafter"/>
</dbReference>
<evidence type="ECO:0000313" key="4">
    <source>
        <dbReference type="Proteomes" id="UP000070133"/>
    </source>
</evidence>
<reference evidence="3 4" key="1">
    <citation type="submission" date="2015-07" db="EMBL/GenBank/DDBJ databases">
        <title>Comparative genomics of the Sigatoka disease complex on banana suggests a link between parallel evolutionary changes in Pseudocercospora fijiensis and Pseudocercospora eumusae and increased virulence on the banana host.</title>
        <authorList>
            <person name="Chang T.-C."/>
            <person name="Salvucci A."/>
            <person name="Crous P.W."/>
            <person name="Stergiopoulos I."/>
        </authorList>
    </citation>
    <scope>NUCLEOTIDE SEQUENCE [LARGE SCALE GENOMIC DNA]</scope>
    <source>
        <strain evidence="3 4">CBS 114824</strain>
    </source>
</reference>
<sequence length="601" mass="66131">MSLVCYTTDRNRNALTPVPVLTVELIPVCDHTHPFLHYFTSSRTLSPALSLAQRAASTSAKMQKTASPAPSGLNPFDDPAGSEASLETTTVLTVDRNATLTLGTDSLIVLDEGLRHRRKCCGLLPSLSKTTRAIPFHSILWAGINDFEVTVHYAQPVGRKGRACKVSYIHYTITDKTLHSHAREWVEQLLNRAYPPNTRRRKRIKVLVNPFGGQGYAQKIWTKGVEPILAAAQCEIDVERTTYRGHAVEIAEKLDIDAFDVVACASGDGLPHEVFNGLAKRPDARRALRKIALCQIPCGSGNAMSLNCNGTDSPSLAALEIVKGVRTPLDLVAITQGDRKMWSFLSQAVGIIAETDLGTESLRWMGSFRFTWGVLVRMLGKTIYPAEISVVTETDDKRAVRELYRRAAEEQEAAKSKNLHTEEEEDEPEDTTSDQQLPSLKYGTILDPLHPDFLTTDQPNLGNFYAGNMCYMSPDAPFFAAALPSDGRLDLINIPGDITRFSALKMLLTVENGTLINFPQVQYSKILAFRIKPRRAAAEAGRRLRARFGQWLGGAAGQTEGLIAIDGERIPFEPFQAEIVPQLGTVLSKNGRYEFGGPKAP</sequence>
<dbReference type="PANTHER" id="PTHR12358:SF31">
    <property type="entry name" value="ACYLGLYCEROL KINASE, MITOCHONDRIAL"/>
    <property type="match status" value="1"/>
</dbReference>
<dbReference type="GO" id="GO:0016020">
    <property type="term" value="C:membrane"/>
    <property type="evidence" value="ECO:0007669"/>
    <property type="project" value="TreeGrafter"/>
</dbReference>
<comment type="caution">
    <text evidence="3">The sequence shown here is derived from an EMBL/GenBank/DDBJ whole genome shotgun (WGS) entry which is preliminary data.</text>
</comment>
<dbReference type="OrthoDB" id="3853857at2759"/>
<evidence type="ECO:0000256" key="1">
    <source>
        <dbReference type="SAM" id="MobiDB-lite"/>
    </source>
</evidence>
<feature type="region of interest" description="Disordered" evidence="1">
    <location>
        <begin position="411"/>
        <end position="437"/>
    </location>
</feature>
<dbReference type="AlphaFoldDB" id="A0A139H671"/>
<dbReference type="PROSITE" id="PS50146">
    <property type="entry name" value="DAGK"/>
    <property type="match status" value="1"/>
</dbReference>
<keyword evidence="4" id="KW-1185">Reference proteome</keyword>
<dbReference type="Gene3D" id="3.40.50.10330">
    <property type="entry name" value="Probable inorganic polyphosphate/atp-NAD kinase, domain 1"/>
    <property type="match status" value="1"/>
</dbReference>
<accession>A0A139H671</accession>
<dbReference type="InterPro" id="IPR050187">
    <property type="entry name" value="Lipid_Phosphate_FormReg"/>
</dbReference>
<feature type="domain" description="DAGKc" evidence="2">
    <location>
        <begin position="199"/>
        <end position="338"/>
    </location>
</feature>
<evidence type="ECO:0000313" key="3">
    <source>
        <dbReference type="EMBL" id="KXS97934.1"/>
    </source>
</evidence>
<evidence type="ECO:0000259" key="2">
    <source>
        <dbReference type="PROSITE" id="PS50146"/>
    </source>
</evidence>
<dbReference type="GO" id="GO:0016773">
    <property type="term" value="F:phosphotransferase activity, alcohol group as acceptor"/>
    <property type="evidence" value="ECO:0007669"/>
    <property type="project" value="UniProtKB-ARBA"/>
</dbReference>
<dbReference type="PANTHER" id="PTHR12358">
    <property type="entry name" value="SPHINGOSINE KINASE"/>
    <property type="match status" value="1"/>
</dbReference>
<feature type="compositionally biased region" description="Acidic residues" evidence="1">
    <location>
        <begin position="422"/>
        <end position="432"/>
    </location>
</feature>
<dbReference type="InterPro" id="IPR055916">
    <property type="entry name" value="DUF7493"/>
</dbReference>
<dbReference type="Proteomes" id="UP000070133">
    <property type="component" value="Unassembled WGS sequence"/>
</dbReference>
<feature type="compositionally biased region" description="Polar residues" evidence="1">
    <location>
        <begin position="59"/>
        <end position="68"/>
    </location>
</feature>
<dbReference type="InterPro" id="IPR017438">
    <property type="entry name" value="ATP-NAD_kinase_N"/>
</dbReference>
<dbReference type="GO" id="GO:0001727">
    <property type="term" value="F:lipid kinase activity"/>
    <property type="evidence" value="ECO:0007669"/>
    <property type="project" value="TreeGrafter"/>
</dbReference>
<dbReference type="STRING" id="321146.A0A139H671"/>
<dbReference type="GO" id="GO:0046512">
    <property type="term" value="P:sphingosine biosynthetic process"/>
    <property type="evidence" value="ECO:0007669"/>
    <property type="project" value="TreeGrafter"/>
</dbReference>
<name>A0A139H671_9PEZI</name>
<dbReference type="InterPro" id="IPR001206">
    <property type="entry name" value="Diacylglycerol_kinase_cat_dom"/>
</dbReference>
<feature type="compositionally biased region" description="Basic and acidic residues" evidence="1">
    <location>
        <begin position="411"/>
        <end position="421"/>
    </location>
</feature>
<proteinExistence type="predicted"/>
<dbReference type="SUPFAM" id="SSF111331">
    <property type="entry name" value="NAD kinase/diacylglycerol kinase-like"/>
    <property type="match status" value="1"/>
</dbReference>
<gene>
    <name evidence="3" type="ORF">AC578_3401</name>
</gene>
<feature type="region of interest" description="Disordered" evidence="1">
    <location>
        <begin position="59"/>
        <end position="82"/>
    </location>
</feature>
<dbReference type="Gene3D" id="2.60.200.40">
    <property type="match status" value="1"/>
</dbReference>
<dbReference type="InterPro" id="IPR016064">
    <property type="entry name" value="NAD/diacylglycerol_kinase_sf"/>
</dbReference>
<dbReference type="SMART" id="SM00046">
    <property type="entry name" value="DAGKc"/>
    <property type="match status" value="1"/>
</dbReference>
<dbReference type="Pfam" id="PF24321">
    <property type="entry name" value="DUF7493"/>
    <property type="match status" value="1"/>
</dbReference>
<organism evidence="3 4">
    <name type="scientific">Pseudocercospora eumusae</name>
    <dbReference type="NCBI Taxonomy" id="321146"/>
    <lineage>
        <taxon>Eukaryota</taxon>
        <taxon>Fungi</taxon>
        <taxon>Dikarya</taxon>
        <taxon>Ascomycota</taxon>
        <taxon>Pezizomycotina</taxon>
        <taxon>Dothideomycetes</taxon>
        <taxon>Dothideomycetidae</taxon>
        <taxon>Mycosphaerellales</taxon>
        <taxon>Mycosphaerellaceae</taxon>
        <taxon>Pseudocercospora</taxon>
    </lineage>
</organism>
<dbReference type="EMBL" id="LFZN01000128">
    <property type="protein sequence ID" value="KXS97934.1"/>
    <property type="molecule type" value="Genomic_DNA"/>
</dbReference>
<dbReference type="Pfam" id="PF00781">
    <property type="entry name" value="DAGK_cat"/>
    <property type="match status" value="1"/>
</dbReference>
<protein>
    <recommendedName>
        <fullName evidence="2">DAGKc domain-containing protein</fullName>
    </recommendedName>
</protein>